<dbReference type="SUPFAM" id="SSF48452">
    <property type="entry name" value="TPR-like"/>
    <property type="match status" value="1"/>
</dbReference>
<evidence type="ECO:0000256" key="1">
    <source>
        <dbReference type="ARBA" id="ARBA00004173"/>
    </source>
</evidence>
<evidence type="ECO:0000259" key="7">
    <source>
        <dbReference type="Pfam" id="PF12770"/>
    </source>
</evidence>
<dbReference type="PANTHER" id="PTHR48182">
    <property type="entry name" value="PROTEIN SERAC1"/>
    <property type="match status" value="1"/>
</dbReference>
<dbReference type="SUPFAM" id="SSF53474">
    <property type="entry name" value="alpha/beta-Hydrolases"/>
    <property type="match status" value="1"/>
</dbReference>
<dbReference type="Pfam" id="PF13424">
    <property type="entry name" value="TPR_12"/>
    <property type="match status" value="1"/>
</dbReference>
<gene>
    <name evidence="8" type="ORF">PG997_012538</name>
</gene>
<dbReference type="SUPFAM" id="SSF52540">
    <property type="entry name" value="P-loop containing nucleoside triphosphate hydrolases"/>
    <property type="match status" value="1"/>
</dbReference>
<comment type="subcellular location">
    <subcellularLocation>
        <location evidence="2">Endoplasmic reticulum</location>
    </subcellularLocation>
    <subcellularLocation>
        <location evidence="3">Membrane</location>
    </subcellularLocation>
    <subcellularLocation>
        <location evidence="1">Mitochondrion</location>
    </subcellularLocation>
</comment>
<dbReference type="EMBL" id="JAQQWN010000009">
    <property type="protein sequence ID" value="KAK8065791.1"/>
    <property type="molecule type" value="Genomic_DNA"/>
</dbReference>
<dbReference type="PANTHER" id="PTHR48182:SF2">
    <property type="entry name" value="PROTEIN SERAC1"/>
    <property type="match status" value="1"/>
</dbReference>
<reference evidence="8 9" key="1">
    <citation type="submission" date="2023-01" db="EMBL/GenBank/DDBJ databases">
        <title>Analysis of 21 Apiospora genomes using comparative genomics revels a genus with tremendous synthesis potential of carbohydrate active enzymes and secondary metabolites.</title>
        <authorList>
            <person name="Sorensen T."/>
        </authorList>
    </citation>
    <scope>NUCLEOTIDE SEQUENCE [LARGE SCALE GENOMIC DNA]</scope>
    <source>
        <strain evidence="8 9">CBS 114990</strain>
    </source>
</reference>
<accession>A0ABR1V3M6</accession>
<name>A0ABR1V3M6_9PEZI</name>
<keyword evidence="5" id="KW-0496">Mitochondrion</keyword>
<evidence type="ECO:0000256" key="3">
    <source>
        <dbReference type="ARBA" id="ARBA00004370"/>
    </source>
</evidence>
<dbReference type="Gene3D" id="3.40.50.300">
    <property type="entry name" value="P-loop containing nucleotide triphosphate hydrolases"/>
    <property type="match status" value="1"/>
</dbReference>
<dbReference type="InterPro" id="IPR052374">
    <property type="entry name" value="SERAC1"/>
</dbReference>
<proteinExistence type="predicted"/>
<evidence type="ECO:0000256" key="4">
    <source>
        <dbReference type="ARBA" id="ARBA00022824"/>
    </source>
</evidence>
<evidence type="ECO:0000313" key="9">
    <source>
        <dbReference type="Proteomes" id="UP001433268"/>
    </source>
</evidence>
<evidence type="ECO:0000313" key="8">
    <source>
        <dbReference type="EMBL" id="KAK8065791.1"/>
    </source>
</evidence>
<dbReference type="Gene3D" id="1.25.40.10">
    <property type="entry name" value="Tetratricopeptide repeat domain"/>
    <property type="match status" value="1"/>
</dbReference>
<evidence type="ECO:0000256" key="5">
    <source>
        <dbReference type="ARBA" id="ARBA00023128"/>
    </source>
</evidence>
<dbReference type="Proteomes" id="UP001433268">
    <property type="component" value="Unassembled WGS sequence"/>
</dbReference>
<dbReference type="InterPro" id="IPR011990">
    <property type="entry name" value="TPR-like_helical_dom_sf"/>
</dbReference>
<protein>
    <submittedName>
        <fullName evidence="8">Tetratricopeptide TPR_2 repeat protein</fullName>
    </submittedName>
</protein>
<feature type="domain" description="CHAT" evidence="7">
    <location>
        <begin position="228"/>
        <end position="401"/>
    </location>
</feature>
<sequence>MNLDKIYVTDVSTERPDPTTGSRQWQIRLQINEFYIEEFIIHDPRPPAFYKLQLNDYVRESAHVLARKFARLGRAATNEHADLGAWHDDLAAYTQSLWETLKLDSYRQTQRRAFRRESTGCIIYIIDQERVNEHHFPHPVLSIQCLKWELLETACPGEGWPSGYTLAVSRVVDAKNVVRKPYLEELEEVQKSKLHGVSTIKILLVVARDLTKMGRNRDVGPELTQEPLMRLQWMLNRAKTRVLLEVVRPGSLQSLRHHLTSRRGQGMHFNIVHFDLHGDEDILGKRSVSRLVFATGKHGSPKGVVSEDIKDVARLMHLELIEHVVMTTCWSAYEEAGSVYSMARQLVHSNVRGVCAVWGPTGTDCVSAFNYAFYTQLLREDESFEAAIHSARRAIRSAPERWPGARQYRDDFLFVYYSRDNPIKPVAPRQSLSETLKSCTRYIFGSPRFNAQIFRRAEQKQHIPSRDNGGGIIPLNLLLFELEVYLQVYRIVYASDSEEHQEKMKETIQNLSKMWLRTNFIDEVQYREIPQDNTRSITTLPRPHHKESRHTHGYLLGHRLPRALGGTLHVIDGLDDVFRPPYGSSQARIKNRGNTIQMLRKFLIELSANDYVIFLGFRVESNWMPQEWVKSCPRDMKYWSHGSSVYEDALEKPNSLDLVPNFANECRNLPISMHRAVPNDHPNDHVIYPVVMGGSDLELTFGIGELVRGEPINPVNVSFSGGADSGAWVGREAILGGRLLDWKEWPLGFYGCLLFGKLIDVWQCTCLPLLTWALNQGILLLTYGANSGWLDFLCGMLGAPLDWAKQTCRHPQLQQLPGLPWLCHTVACLRGHAMLMAPEPRPNSVGFLQRARSILKSDSANSGRVDDELKVVHNPLGAEGPLIDVVAVHGLARGFKTWTWGTGTLRRQNWLEAGLAQDECGKGIRILTYSYDPDIFESHTHVRQVLYSRAHSLVQAIADHRRRSKTPADRPIVFITHSLGGLIVKRALIFSSESHDLGLRSIELLTGGVVFFGTPNDDTEPKSLADVIQKVSWLGAGHDTWANRSGTTLENDAKWLDNELEAYKPIRSEIRVLEVYEGKKTSFRGIKDIVVGEPQSFYAGSDVSRLTLQRKHTGLVKFDGENDPCYRKFMGRFRTVLDDARGRAARKLRRQQSLKLMLGGDNIAYLQTDFNIPSTIPESSAQIDIRSGLTSNLRNLLQEQRKDTDFNIVTLFGPQGVGKTTLARNYCASVEDSVCFSFWIDAESRETVITGYLHLLKTIVNYYAEKYFAKKLPNPRDARARVEKHLGIRNIEEMLEGESIKRLEPVDVQSAIKGAKDWLLREGNNWLLVFDNVHPEYNFLEFLPLSRNGQMILISEERSYCPWGKTIEVPQWAEDDAIELFQKLSGSRCSDGEKTENLFKEIVESLGSQPLAISCAATYVKDRARTPEQFLSLLQNPDSFLDGLSSGSPLTSGLLQVCSILSSHALPFGFIEKITQELSHLDERRDSWASLGNHTEKLRPVLKDLEDNNVLLRVPKGSSWSGTLLTGEMASSVDQFLLQKGARNWIQNTWMTNKDRKVRSTWMATFCCVRLIRLQDANSGLQEVQAAERQIMPHAKACFDLSSLLQSDSKKYEEIEWHVLGGLFMRHGAGAEATKCFRLALESPKQMAPVEKAETLMALSSLYQLRGDLNASRKMLDRIETAEVSREDSRLGRTVALAKALGEAAKGDFETVKKQLRILDEHQEKDLGAVDGRTIFTVHKFAATMKNLDQLDDSQALYRRAHLSYSKLLGDNNAVTLDAAEELAQILQLRGAFAQAEDLFLFTVRVKQATLGPAHPSTAISQAKYAALLDGKGDFEKAETMYRDAFTTMRGALGTSHPIYLATRENHALSYRRRAHQRPVKVKANTVAPLSSLSEEEGREKALERAEKIFDEVIEAKLGNTALYSEEDVQSTRLKLAKMYESEEFFRQRTGQKRLPLRRESSGFW</sequence>
<dbReference type="RefSeq" id="XP_066662544.1">
    <property type="nucleotide sequence ID" value="XM_066816852.1"/>
</dbReference>
<dbReference type="Gene3D" id="3.40.50.1820">
    <property type="entry name" value="alpha/beta hydrolase"/>
    <property type="match status" value="1"/>
</dbReference>
<keyword evidence="4" id="KW-0256">Endoplasmic reticulum</keyword>
<keyword evidence="6" id="KW-0472">Membrane</keyword>
<keyword evidence="9" id="KW-1185">Reference proteome</keyword>
<comment type="caution">
    <text evidence="8">The sequence shown here is derived from an EMBL/GenBank/DDBJ whole genome shotgun (WGS) entry which is preliminary data.</text>
</comment>
<evidence type="ECO:0000256" key="2">
    <source>
        <dbReference type="ARBA" id="ARBA00004240"/>
    </source>
</evidence>
<organism evidence="8 9">
    <name type="scientific">Apiospora hydei</name>
    <dbReference type="NCBI Taxonomy" id="1337664"/>
    <lineage>
        <taxon>Eukaryota</taxon>
        <taxon>Fungi</taxon>
        <taxon>Dikarya</taxon>
        <taxon>Ascomycota</taxon>
        <taxon>Pezizomycotina</taxon>
        <taxon>Sordariomycetes</taxon>
        <taxon>Xylariomycetidae</taxon>
        <taxon>Amphisphaeriales</taxon>
        <taxon>Apiosporaceae</taxon>
        <taxon>Apiospora</taxon>
    </lineage>
</organism>
<dbReference type="Pfam" id="PF12770">
    <property type="entry name" value="CHAT"/>
    <property type="match status" value="1"/>
</dbReference>
<dbReference type="InterPro" id="IPR024983">
    <property type="entry name" value="CHAT_dom"/>
</dbReference>
<dbReference type="InterPro" id="IPR027417">
    <property type="entry name" value="P-loop_NTPase"/>
</dbReference>
<dbReference type="InterPro" id="IPR029058">
    <property type="entry name" value="AB_hydrolase_fold"/>
</dbReference>
<dbReference type="GeneID" id="92049912"/>
<evidence type="ECO:0000256" key="6">
    <source>
        <dbReference type="ARBA" id="ARBA00023136"/>
    </source>
</evidence>